<accession>A0A9P5MU90</accession>
<proteinExistence type="predicted"/>
<evidence type="ECO:0000313" key="2">
    <source>
        <dbReference type="Proteomes" id="UP000759537"/>
    </source>
</evidence>
<comment type="caution">
    <text evidence="1">The sequence shown here is derived from an EMBL/GenBank/DDBJ whole genome shotgun (WGS) entry which is preliminary data.</text>
</comment>
<dbReference type="EMBL" id="WHVB01000010">
    <property type="protein sequence ID" value="KAF8478899.1"/>
    <property type="molecule type" value="Genomic_DNA"/>
</dbReference>
<reference evidence="1" key="1">
    <citation type="submission" date="2019-10" db="EMBL/GenBank/DDBJ databases">
        <authorList>
            <consortium name="DOE Joint Genome Institute"/>
            <person name="Kuo A."/>
            <person name="Miyauchi S."/>
            <person name="Kiss E."/>
            <person name="Drula E."/>
            <person name="Kohler A."/>
            <person name="Sanchez-Garcia M."/>
            <person name="Andreopoulos B."/>
            <person name="Barry K.W."/>
            <person name="Bonito G."/>
            <person name="Buee M."/>
            <person name="Carver A."/>
            <person name="Chen C."/>
            <person name="Cichocki N."/>
            <person name="Clum A."/>
            <person name="Culley D."/>
            <person name="Crous P.W."/>
            <person name="Fauchery L."/>
            <person name="Girlanda M."/>
            <person name="Hayes R."/>
            <person name="Keri Z."/>
            <person name="LaButti K."/>
            <person name="Lipzen A."/>
            <person name="Lombard V."/>
            <person name="Magnuson J."/>
            <person name="Maillard F."/>
            <person name="Morin E."/>
            <person name="Murat C."/>
            <person name="Nolan M."/>
            <person name="Ohm R."/>
            <person name="Pangilinan J."/>
            <person name="Pereira M."/>
            <person name="Perotto S."/>
            <person name="Peter M."/>
            <person name="Riley R."/>
            <person name="Sitrit Y."/>
            <person name="Stielow B."/>
            <person name="Szollosi G."/>
            <person name="Zifcakova L."/>
            <person name="Stursova M."/>
            <person name="Spatafora J.W."/>
            <person name="Tedersoo L."/>
            <person name="Vaario L.-M."/>
            <person name="Yamada A."/>
            <person name="Yan M."/>
            <person name="Wang P."/>
            <person name="Xu J."/>
            <person name="Bruns T."/>
            <person name="Baldrian P."/>
            <person name="Vilgalys R."/>
            <person name="Henrissat B."/>
            <person name="Grigoriev I.V."/>
            <person name="Hibbett D."/>
            <person name="Nagy L.G."/>
            <person name="Martin F.M."/>
        </authorList>
    </citation>
    <scope>NUCLEOTIDE SEQUENCE</scope>
    <source>
        <strain evidence="1">Prilba</strain>
    </source>
</reference>
<protein>
    <submittedName>
        <fullName evidence="1">Uncharacterized protein</fullName>
    </submittedName>
</protein>
<dbReference type="Proteomes" id="UP000759537">
    <property type="component" value="Unassembled WGS sequence"/>
</dbReference>
<name>A0A9P5MU90_9AGAM</name>
<organism evidence="1 2">
    <name type="scientific">Russula ochroleuca</name>
    <dbReference type="NCBI Taxonomy" id="152965"/>
    <lineage>
        <taxon>Eukaryota</taxon>
        <taxon>Fungi</taxon>
        <taxon>Dikarya</taxon>
        <taxon>Basidiomycota</taxon>
        <taxon>Agaricomycotina</taxon>
        <taxon>Agaricomycetes</taxon>
        <taxon>Russulales</taxon>
        <taxon>Russulaceae</taxon>
        <taxon>Russula</taxon>
    </lineage>
</organism>
<keyword evidence="2" id="KW-1185">Reference proteome</keyword>
<evidence type="ECO:0000313" key="1">
    <source>
        <dbReference type="EMBL" id="KAF8478899.1"/>
    </source>
</evidence>
<reference evidence="1" key="2">
    <citation type="journal article" date="2020" name="Nat. Commun.">
        <title>Large-scale genome sequencing of mycorrhizal fungi provides insights into the early evolution of symbiotic traits.</title>
        <authorList>
            <person name="Miyauchi S."/>
            <person name="Kiss E."/>
            <person name="Kuo A."/>
            <person name="Drula E."/>
            <person name="Kohler A."/>
            <person name="Sanchez-Garcia M."/>
            <person name="Morin E."/>
            <person name="Andreopoulos B."/>
            <person name="Barry K.W."/>
            <person name="Bonito G."/>
            <person name="Buee M."/>
            <person name="Carver A."/>
            <person name="Chen C."/>
            <person name="Cichocki N."/>
            <person name="Clum A."/>
            <person name="Culley D."/>
            <person name="Crous P.W."/>
            <person name="Fauchery L."/>
            <person name="Girlanda M."/>
            <person name="Hayes R.D."/>
            <person name="Keri Z."/>
            <person name="LaButti K."/>
            <person name="Lipzen A."/>
            <person name="Lombard V."/>
            <person name="Magnuson J."/>
            <person name="Maillard F."/>
            <person name="Murat C."/>
            <person name="Nolan M."/>
            <person name="Ohm R.A."/>
            <person name="Pangilinan J."/>
            <person name="Pereira M.F."/>
            <person name="Perotto S."/>
            <person name="Peter M."/>
            <person name="Pfister S."/>
            <person name="Riley R."/>
            <person name="Sitrit Y."/>
            <person name="Stielow J.B."/>
            <person name="Szollosi G."/>
            <person name="Zifcakova L."/>
            <person name="Stursova M."/>
            <person name="Spatafora J.W."/>
            <person name="Tedersoo L."/>
            <person name="Vaario L.M."/>
            <person name="Yamada A."/>
            <person name="Yan M."/>
            <person name="Wang P."/>
            <person name="Xu J."/>
            <person name="Bruns T."/>
            <person name="Baldrian P."/>
            <person name="Vilgalys R."/>
            <person name="Dunand C."/>
            <person name="Henrissat B."/>
            <person name="Grigoriev I.V."/>
            <person name="Hibbett D."/>
            <person name="Nagy L.G."/>
            <person name="Martin F.M."/>
        </authorList>
    </citation>
    <scope>NUCLEOTIDE SEQUENCE</scope>
    <source>
        <strain evidence="1">Prilba</strain>
    </source>
</reference>
<gene>
    <name evidence="1" type="ORF">DFH94DRAFT_31282</name>
</gene>
<sequence>MVHSIWVRQSGCDDKLAVSLFSPSGSVSNPALSSRPFGISRSPVPVSGLLLHLSNGFALHIVPDPNRISISQVSCRPRIVSNEYPSARRGPPRHGATHALPCRSSTGFDNRVNNQFFSTLPMRKYETYTFSASKFFADRGAEGVAQPLTERVNVSTLTTRPRR</sequence>
<dbReference type="AlphaFoldDB" id="A0A9P5MU90"/>